<evidence type="ECO:0000313" key="2">
    <source>
        <dbReference type="EMBL" id="KAK9824442.1"/>
    </source>
</evidence>
<dbReference type="SUPFAM" id="SSF51735">
    <property type="entry name" value="NAD(P)-binding Rossmann-fold domains"/>
    <property type="match status" value="1"/>
</dbReference>
<dbReference type="EMBL" id="JALJOR010000002">
    <property type="protein sequence ID" value="KAK9824442.1"/>
    <property type="molecule type" value="Genomic_DNA"/>
</dbReference>
<dbReference type="GO" id="GO:0016491">
    <property type="term" value="F:oxidoreductase activity"/>
    <property type="evidence" value="ECO:0007669"/>
    <property type="project" value="UniProtKB-KW"/>
</dbReference>
<protein>
    <submittedName>
        <fullName evidence="2">Uncharacterized protein</fullName>
    </submittedName>
</protein>
<evidence type="ECO:0000256" key="1">
    <source>
        <dbReference type="ARBA" id="ARBA00023002"/>
    </source>
</evidence>
<keyword evidence="1" id="KW-0560">Oxidoreductase</keyword>
<proteinExistence type="predicted"/>
<name>A0AAW1QSJ7_9CHLO</name>
<dbReference type="Proteomes" id="UP001489004">
    <property type="component" value="Unassembled WGS sequence"/>
</dbReference>
<dbReference type="PRINTS" id="PR00081">
    <property type="entry name" value="GDHRDH"/>
</dbReference>
<dbReference type="AlphaFoldDB" id="A0AAW1QSJ7"/>
<dbReference type="InterPro" id="IPR036291">
    <property type="entry name" value="NAD(P)-bd_dom_sf"/>
</dbReference>
<organism evidence="2 3">
    <name type="scientific">[Myrmecia] bisecta</name>
    <dbReference type="NCBI Taxonomy" id="41462"/>
    <lineage>
        <taxon>Eukaryota</taxon>
        <taxon>Viridiplantae</taxon>
        <taxon>Chlorophyta</taxon>
        <taxon>core chlorophytes</taxon>
        <taxon>Trebouxiophyceae</taxon>
        <taxon>Trebouxiales</taxon>
        <taxon>Trebouxiaceae</taxon>
        <taxon>Myrmecia</taxon>
    </lineage>
</organism>
<evidence type="ECO:0000313" key="3">
    <source>
        <dbReference type="Proteomes" id="UP001489004"/>
    </source>
</evidence>
<reference evidence="2 3" key="1">
    <citation type="journal article" date="2024" name="Nat. Commun.">
        <title>Phylogenomics reveals the evolutionary origins of lichenization in chlorophyte algae.</title>
        <authorList>
            <person name="Puginier C."/>
            <person name="Libourel C."/>
            <person name="Otte J."/>
            <person name="Skaloud P."/>
            <person name="Haon M."/>
            <person name="Grisel S."/>
            <person name="Petersen M."/>
            <person name="Berrin J.G."/>
            <person name="Delaux P.M."/>
            <person name="Dal Grande F."/>
            <person name="Keller J."/>
        </authorList>
    </citation>
    <scope>NUCLEOTIDE SEQUENCE [LARGE SCALE GENOMIC DNA]</scope>
    <source>
        <strain evidence="2 3">SAG 2043</strain>
    </source>
</reference>
<dbReference type="Pfam" id="PF00106">
    <property type="entry name" value="adh_short"/>
    <property type="match status" value="1"/>
</dbReference>
<keyword evidence="3" id="KW-1185">Reference proteome</keyword>
<comment type="caution">
    <text evidence="2">The sequence shown here is derived from an EMBL/GenBank/DDBJ whole genome shotgun (WGS) entry which is preliminary data.</text>
</comment>
<sequence length="355" mass="38229">MNWLWPRLVGAAELLDNVKVNLRKRRNPEESGASLQGKVCLITGGNAGVGKATAEAFASRGARVILACRSLQRGAAAAQDVEAVQALPGCSKSGVEVQELDLASLDSVRSFAAHFNAAEPQLDVLVCNAGVMAPPKRLQTPDGMEMQFQVNHLAHWLLLTQLIQGQRARLRRQHTKLRPGSGSGPQGPQVGLRVLLLTSMTHLGGRLDFGDLQAIKSYNGFDRYAASKLANVLTVKELQRRLDRNPRPDGGRDVAVAVHPGLVDTTLARTWFRNGCPRFLAPLGLPILERLFPYCLIPTALAAQTVLFAATAPASQVAGAYVADCRVAKTSRTANDAKLAKRLWDPADPIVPHIA</sequence>
<gene>
    <name evidence="2" type="ORF">WJX72_010272</name>
</gene>
<dbReference type="Gene3D" id="3.40.50.720">
    <property type="entry name" value="NAD(P)-binding Rossmann-like Domain"/>
    <property type="match status" value="1"/>
</dbReference>
<accession>A0AAW1QSJ7</accession>
<dbReference type="PANTHER" id="PTHR43157:SF31">
    <property type="entry name" value="PHOSPHATIDYLINOSITOL-GLYCAN BIOSYNTHESIS CLASS F PROTEIN"/>
    <property type="match status" value="1"/>
</dbReference>
<dbReference type="InterPro" id="IPR002347">
    <property type="entry name" value="SDR_fam"/>
</dbReference>
<dbReference type="PANTHER" id="PTHR43157">
    <property type="entry name" value="PHOSPHATIDYLINOSITOL-GLYCAN BIOSYNTHESIS CLASS F PROTEIN-RELATED"/>
    <property type="match status" value="1"/>
</dbReference>